<reference evidence="1" key="1">
    <citation type="submission" date="2021-03" db="EMBL/GenBank/DDBJ databases">
        <authorList>
            <person name="Bekaert M."/>
        </authorList>
    </citation>
    <scope>NUCLEOTIDE SEQUENCE</scope>
</reference>
<sequence length="161" mass="19080">MDRIVLFACTLSGNPKLFARPKNKPADTTIGQISVLNADDVKSYRCKTWPTMANEWLIRDRSYGLPNEETIEKLKSLGFFVVRKGHPFSSEIDLEWRISLSLQERELMFNLTDVQHKCYIILKMFNREVIDMTGITTYHWKTCLFYVIEENDRNIWKKNYF</sequence>
<dbReference type="EMBL" id="CAJPWZ010000342">
    <property type="protein sequence ID" value="CAG2190822.1"/>
    <property type="molecule type" value="Genomic_DNA"/>
</dbReference>
<organism evidence="1 2">
    <name type="scientific">Mytilus edulis</name>
    <name type="common">Blue mussel</name>
    <dbReference type="NCBI Taxonomy" id="6550"/>
    <lineage>
        <taxon>Eukaryota</taxon>
        <taxon>Metazoa</taxon>
        <taxon>Spiralia</taxon>
        <taxon>Lophotrochozoa</taxon>
        <taxon>Mollusca</taxon>
        <taxon>Bivalvia</taxon>
        <taxon>Autobranchia</taxon>
        <taxon>Pteriomorphia</taxon>
        <taxon>Mytilida</taxon>
        <taxon>Mytiloidea</taxon>
        <taxon>Mytilidae</taxon>
        <taxon>Mytilinae</taxon>
        <taxon>Mytilus</taxon>
    </lineage>
</organism>
<evidence type="ECO:0000313" key="2">
    <source>
        <dbReference type="Proteomes" id="UP000683360"/>
    </source>
</evidence>
<comment type="caution">
    <text evidence="1">The sequence shown here is derived from an EMBL/GenBank/DDBJ whole genome shotgun (WGS) entry which is preliminary data.</text>
</comment>
<name>A0A8S3Q5V7_MYTED</name>
<evidence type="ECO:0000313" key="1">
    <source>
        <dbReference type="EMBL" id="CAG2190822.1"/>
    </source>
</evidence>
<accession>A0A8S3Q5V7</accession>
<dbReference type="PANTHER" id="PTHR10656">
    <property type="entry name" value="CELL FATE DETERMINING PROTEIN MAB21-RELATED"/>
    <property type="match status" value="1"/>
</dbReference>
<proteinExistence type="predicted"/>
<dbReference type="AlphaFoldDB" id="A0A8S3Q5V7"/>
<protein>
    <submittedName>
        <fullName evidence="1">Uncharacterized protein</fullName>
    </submittedName>
</protein>
<dbReference type="PANTHER" id="PTHR10656:SF69">
    <property type="entry name" value="MAB-21-LIKE HHH_H2TH-LIKE DOMAIN-CONTAINING PROTEIN"/>
    <property type="match status" value="1"/>
</dbReference>
<gene>
    <name evidence="1" type="ORF">MEDL_6082</name>
</gene>
<dbReference type="Gene3D" id="1.10.1410.40">
    <property type="match status" value="1"/>
</dbReference>
<dbReference type="Proteomes" id="UP000683360">
    <property type="component" value="Unassembled WGS sequence"/>
</dbReference>
<dbReference type="OrthoDB" id="6126910at2759"/>
<keyword evidence="2" id="KW-1185">Reference proteome</keyword>